<dbReference type="Proteomes" id="UP000829291">
    <property type="component" value="Chromosome 6"/>
</dbReference>
<dbReference type="SMART" id="SM00587">
    <property type="entry name" value="CHK"/>
    <property type="match status" value="1"/>
</dbReference>
<dbReference type="PANTHER" id="PTHR11012:SF56">
    <property type="entry name" value="CHK KINASE-LIKE DOMAIN-CONTAINING PROTEIN-RELATED"/>
    <property type="match status" value="1"/>
</dbReference>
<evidence type="ECO:0000313" key="4">
    <source>
        <dbReference type="RefSeq" id="XP_046599574.1"/>
    </source>
</evidence>
<gene>
    <name evidence="3 4" type="primary">LOC124295111</name>
</gene>
<dbReference type="GeneID" id="124295111"/>
<dbReference type="RefSeq" id="XP_046599573.1">
    <property type="nucleotide sequence ID" value="XM_046743617.1"/>
</dbReference>
<dbReference type="SUPFAM" id="SSF56112">
    <property type="entry name" value="Protein kinase-like (PK-like)"/>
    <property type="match status" value="1"/>
</dbReference>
<dbReference type="Gene3D" id="3.90.1200.10">
    <property type="match status" value="1"/>
</dbReference>
<accession>A0ABM3GH30</accession>
<reference evidence="3 4" key="1">
    <citation type="submission" date="2025-05" db="UniProtKB">
        <authorList>
            <consortium name="RefSeq"/>
        </authorList>
    </citation>
    <scope>IDENTIFICATION</scope>
    <source>
        <tissue evidence="3 4">Thorax and Abdomen</tissue>
    </source>
</reference>
<organism evidence="2 4">
    <name type="scientific">Neodiprion lecontei</name>
    <name type="common">Redheaded pine sawfly</name>
    <dbReference type="NCBI Taxonomy" id="441921"/>
    <lineage>
        <taxon>Eukaryota</taxon>
        <taxon>Metazoa</taxon>
        <taxon>Ecdysozoa</taxon>
        <taxon>Arthropoda</taxon>
        <taxon>Hexapoda</taxon>
        <taxon>Insecta</taxon>
        <taxon>Pterygota</taxon>
        <taxon>Neoptera</taxon>
        <taxon>Endopterygota</taxon>
        <taxon>Hymenoptera</taxon>
        <taxon>Tenthredinoidea</taxon>
        <taxon>Diprionidae</taxon>
        <taxon>Diprioninae</taxon>
        <taxon>Neodiprion</taxon>
    </lineage>
</organism>
<dbReference type="InterPro" id="IPR015897">
    <property type="entry name" value="CHK_kinase-like"/>
</dbReference>
<dbReference type="Pfam" id="PF02958">
    <property type="entry name" value="EcKL"/>
    <property type="match status" value="1"/>
</dbReference>
<evidence type="ECO:0000259" key="1">
    <source>
        <dbReference type="SMART" id="SM00587"/>
    </source>
</evidence>
<dbReference type="PANTHER" id="PTHR11012">
    <property type="entry name" value="PROTEIN KINASE-LIKE DOMAIN-CONTAINING"/>
    <property type="match status" value="1"/>
</dbReference>
<protein>
    <submittedName>
        <fullName evidence="3 4">Uncharacterized protein LOC124295111</fullName>
    </submittedName>
</protein>
<sequence length="407" mass="46377">MEILNWLNPTFIQKVLRKTEQDDSIEVSDINVKPGTSKGDNYLGDLLRVNVDFLRSKKHEKIAETTSLIVKVAPRGDFREDLVRSGKLYDTEISMLSNTLPRMENTHVGVGTISLAPRYIYSQIEVPIHLIMEDLKLKGLRIADRHAGLDLEHCLVAIRKLAVFHASSIALRDKDPQALIRYERGLCHESQPASLVAFVNGCAEALGKQVVKWPELNPRIREKLVKLSSVFYEKGSESTRFEQDDFNVLNHGDFWVNNMMFRYDERKKPVDAIFVDFQLSKHGSPAIDLLYFFGTSPSDDVRIHHRDLLLREYYASLTATMADLKCSTEAPGFDKLQEALRKRAFYEVIASFVILPLVLVEVEVQKGLDEIIKPDGTHENPGFESKIYRKVMTRVLPLFDSMGLLDV</sequence>
<feature type="domain" description="CHK kinase-like" evidence="1">
    <location>
        <begin position="130"/>
        <end position="323"/>
    </location>
</feature>
<dbReference type="RefSeq" id="XP_046599574.1">
    <property type="nucleotide sequence ID" value="XM_046743618.1"/>
</dbReference>
<evidence type="ECO:0000313" key="2">
    <source>
        <dbReference type="Proteomes" id="UP000829291"/>
    </source>
</evidence>
<proteinExistence type="predicted"/>
<evidence type="ECO:0000313" key="3">
    <source>
        <dbReference type="RefSeq" id="XP_046599573.1"/>
    </source>
</evidence>
<name>A0ABM3GH30_NEOLC</name>
<keyword evidence="2" id="KW-1185">Reference proteome</keyword>
<dbReference type="InterPro" id="IPR004119">
    <property type="entry name" value="EcKL"/>
</dbReference>
<dbReference type="InterPro" id="IPR011009">
    <property type="entry name" value="Kinase-like_dom_sf"/>
</dbReference>